<organism evidence="1 2">
    <name type="scientific">Candidatus Allofournierella pullicola</name>
    <dbReference type="NCBI Taxonomy" id="2838596"/>
    <lineage>
        <taxon>Bacteria</taxon>
        <taxon>Bacillati</taxon>
        <taxon>Bacillota</taxon>
        <taxon>Clostridia</taxon>
        <taxon>Eubacteriales</taxon>
        <taxon>Oscillospiraceae</taxon>
        <taxon>Allofournierella</taxon>
    </lineage>
</organism>
<reference evidence="1" key="1">
    <citation type="journal article" date="2021" name="PeerJ">
        <title>Extensive microbial diversity within the chicken gut microbiome revealed by metagenomics and culture.</title>
        <authorList>
            <person name="Gilroy R."/>
            <person name="Ravi A."/>
            <person name="Getino M."/>
            <person name="Pursley I."/>
            <person name="Horton D.L."/>
            <person name="Alikhan N.F."/>
            <person name="Baker D."/>
            <person name="Gharbi K."/>
            <person name="Hall N."/>
            <person name="Watson M."/>
            <person name="Adriaenssens E.M."/>
            <person name="Foster-Nyarko E."/>
            <person name="Jarju S."/>
            <person name="Secka A."/>
            <person name="Antonio M."/>
            <person name="Oren A."/>
            <person name="Chaudhuri R.R."/>
            <person name="La Ragione R."/>
            <person name="Hildebrand F."/>
            <person name="Pallen M.J."/>
        </authorList>
    </citation>
    <scope>NUCLEOTIDE SEQUENCE</scope>
    <source>
        <strain evidence="1">2239</strain>
    </source>
</reference>
<evidence type="ECO:0000313" key="2">
    <source>
        <dbReference type="Proteomes" id="UP000824193"/>
    </source>
</evidence>
<reference evidence="1" key="2">
    <citation type="submission" date="2021-04" db="EMBL/GenBank/DDBJ databases">
        <authorList>
            <person name="Gilroy R."/>
        </authorList>
    </citation>
    <scope>NUCLEOTIDE SEQUENCE</scope>
    <source>
        <strain evidence="1">2239</strain>
    </source>
</reference>
<dbReference type="Proteomes" id="UP000824193">
    <property type="component" value="Unassembled WGS sequence"/>
</dbReference>
<dbReference type="SUPFAM" id="SSF50969">
    <property type="entry name" value="YVTN repeat-like/Quinoprotein amine dehydrogenase"/>
    <property type="match status" value="1"/>
</dbReference>
<accession>A0A9D2AF58</accession>
<dbReference type="InterPro" id="IPR043765">
    <property type="entry name" value="DUF5711"/>
</dbReference>
<name>A0A9D2AF58_9FIRM</name>
<protein>
    <submittedName>
        <fullName evidence="1">Protein TolB</fullName>
    </submittedName>
</protein>
<proteinExistence type="predicted"/>
<dbReference type="AlphaFoldDB" id="A0A9D2AF58"/>
<gene>
    <name evidence="1" type="ORF">H9865_11110</name>
</gene>
<comment type="caution">
    <text evidence="1">The sequence shown here is derived from an EMBL/GenBank/DDBJ whole genome shotgun (WGS) entry which is preliminary data.</text>
</comment>
<sequence>MSEEHTGSNVTRLQELRRRRALRRLRRLLLVLAAAGAVALYFTGAFSQAALAARETFDSVRIALSPGAGWPVKTGIPEVLQAEPLSGGFVLLGQQDVGVWSAGGTELRTIQHGYARPAVSAGNTRFCLYGRSGYELRVEGRTDTLYKRTFEQPILLAEMSTGGSVAVVTQSERFAAELTVWDASMEFRYGWNPTDTEGTPVRVAFARDNKRLAVACLVAQGGSLQTNLYFLDIRSDEVTASASASGQILQLHWLSNDRLLAVYDRTAVVYDAATGQQTAVFSFEGESLGAASVSGQNCALLFSPDASDSPARLVILDPGMQVLGEASVPAPAAGVVCTRTAAYVLRQESVAAYTLAGELQWEMPTQTKPLAVLDAKQLVVVTGGQADLLTQPDDGPAA</sequence>
<dbReference type="InterPro" id="IPR006311">
    <property type="entry name" value="TAT_signal"/>
</dbReference>
<dbReference type="Gene3D" id="2.130.10.10">
    <property type="entry name" value="YVTN repeat-like/Quinoprotein amine dehydrogenase"/>
    <property type="match status" value="1"/>
</dbReference>
<dbReference type="PROSITE" id="PS51318">
    <property type="entry name" value="TAT"/>
    <property type="match status" value="1"/>
</dbReference>
<dbReference type="Pfam" id="PF18975">
    <property type="entry name" value="DUF5711"/>
    <property type="match status" value="1"/>
</dbReference>
<dbReference type="EMBL" id="DXFW01000039">
    <property type="protein sequence ID" value="HIX06625.1"/>
    <property type="molecule type" value="Genomic_DNA"/>
</dbReference>
<dbReference type="InterPro" id="IPR011044">
    <property type="entry name" value="Quino_amine_DH_bsu"/>
</dbReference>
<evidence type="ECO:0000313" key="1">
    <source>
        <dbReference type="EMBL" id="HIX06625.1"/>
    </source>
</evidence>
<dbReference type="InterPro" id="IPR015943">
    <property type="entry name" value="WD40/YVTN_repeat-like_dom_sf"/>
</dbReference>